<feature type="site" description="Required for activity" evidence="14">
    <location>
        <position position="365"/>
    </location>
</feature>
<dbReference type="InterPro" id="IPR033732">
    <property type="entry name" value="ATP_synth_F1_a_nt-bd_dom"/>
</dbReference>
<evidence type="ECO:0000256" key="7">
    <source>
        <dbReference type="ARBA" id="ARBA00022840"/>
    </source>
</evidence>
<dbReference type="InterPro" id="IPR020003">
    <property type="entry name" value="ATPase_a/bsu_AS"/>
</dbReference>
<keyword evidence="5 14" id="KW-0547">Nucleotide-binding</keyword>
<dbReference type="Gene3D" id="3.40.50.300">
    <property type="entry name" value="P-loop containing nucleotide triphosphate hydrolases"/>
    <property type="match status" value="1"/>
</dbReference>
<dbReference type="RefSeq" id="WP_009058954.1">
    <property type="nucleotide sequence ID" value="NZ_JAHXRZ010000002.1"/>
</dbReference>
<keyword evidence="7 14" id="KW-0067">ATP-binding</keyword>
<dbReference type="Pfam" id="PF00006">
    <property type="entry name" value="ATP-synt_ab"/>
    <property type="match status" value="1"/>
</dbReference>
<evidence type="ECO:0000256" key="6">
    <source>
        <dbReference type="ARBA" id="ARBA00022781"/>
    </source>
</evidence>
<sequence length="504" mass="56113">MNQSSGDSLSPIEKVAHWVEQYKFEPKVEEFGRVVAIGDGTAWIDGLSLAAIDDLLECEDGSVALVYSLSEKLVGAMMLIQTEKIMSGTLVHKTGRRLSVPVGDSLLGRVIDPLGNPLDGGRPPATSKQRLLEVKAPAIIDREFVNEPLYTGNKIVDAMIPIGKGQRELLIGDNGLGKTTFALDTIANQKDKNVLCVYCLIGQKRSTVVHVIDTLKECSALDYTTVVVAEATSLPGLQYIAPFAACTIAEEWMEKGRDTLVIYDDLSLHAQTYRELSLLLRRPPGREAYPGDVFYLHSRLLERSTHLSPLKGGGSMTALPIVETQQGELAAYIPTNLISITDGQIYFEQFLFSSGFLPAIDVTRSVSRIGGAAQHPHLRKEAGRMKLDYLQFLELEVFTRFGTKLEASLEKKIKKGRILRELLKQERLSPISPEQEYCWLIAFNEGLFDDVPFESLRVFQEELLKKFKATSLVLDDPREKWLKEIEEAFHSISSTIQQTEQKVA</sequence>
<dbReference type="SUPFAM" id="SSF50615">
    <property type="entry name" value="N-terminal domain of alpha and beta subunits of F1 ATP synthase"/>
    <property type="match status" value="1"/>
</dbReference>
<evidence type="ECO:0000256" key="8">
    <source>
        <dbReference type="ARBA" id="ARBA00022967"/>
    </source>
</evidence>
<comment type="function">
    <text evidence="1 14">Produces ATP from ADP in the presence of a proton gradient across the membrane. The alpha chain is a regulatory subunit.</text>
</comment>
<evidence type="ECO:0000259" key="15">
    <source>
        <dbReference type="Pfam" id="PF00006"/>
    </source>
</evidence>
<keyword evidence="4 14" id="KW-0813">Transport</keyword>
<evidence type="ECO:0000256" key="4">
    <source>
        <dbReference type="ARBA" id="ARBA00022448"/>
    </source>
</evidence>
<evidence type="ECO:0000256" key="14">
    <source>
        <dbReference type="HAMAP-Rule" id="MF_01346"/>
    </source>
</evidence>
<dbReference type="HAMAP" id="MF_01346">
    <property type="entry name" value="ATP_synth_alpha_bact"/>
    <property type="match status" value="1"/>
</dbReference>
<feature type="domain" description="ATP synthase alpha subunit C-terminal" evidence="16">
    <location>
        <begin position="374"/>
        <end position="474"/>
    </location>
</feature>
<reference evidence="17" key="1">
    <citation type="submission" date="2023-03" db="EMBL/GenBank/DDBJ databases">
        <authorList>
            <person name="Cremers G."/>
            <person name="Picone N."/>
        </authorList>
    </citation>
    <scope>NUCLEOTIDE SEQUENCE</scope>
    <source>
        <strain evidence="17">Sample_alias</strain>
    </source>
</reference>
<evidence type="ECO:0000256" key="11">
    <source>
        <dbReference type="ARBA" id="ARBA00023196"/>
    </source>
</evidence>
<keyword evidence="14" id="KW-1003">Cell membrane</keyword>
<dbReference type="CDD" id="cd18113">
    <property type="entry name" value="ATP-synt_F1_alpha_C"/>
    <property type="match status" value="1"/>
</dbReference>
<keyword evidence="8 14" id="KW-1278">Translocase</keyword>
<evidence type="ECO:0000256" key="13">
    <source>
        <dbReference type="ARBA" id="ARBA00026013"/>
    </source>
</evidence>
<dbReference type="SUPFAM" id="SSF47917">
    <property type="entry name" value="C-terminal domain of alpha and beta subunits of F1 ATP synthase"/>
    <property type="match status" value="1"/>
</dbReference>
<keyword evidence="9 14" id="KW-0406">Ion transport</keyword>
<dbReference type="PANTHER" id="PTHR48082:SF2">
    <property type="entry name" value="ATP SYNTHASE SUBUNIT ALPHA, MITOCHONDRIAL"/>
    <property type="match status" value="1"/>
</dbReference>
<dbReference type="EC" id="7.1.2.2" evidence="14"/>
<proteinExistence type="inferred from homology"/>
<organism evidence="17 18">
    <name type="scientific">Candidatus Methylacidiphilum fumarolicum</name>
    <dbReference type="NCBI Taxonomy" id="591154"/>
    <lineage>
        <taxon>Bacteria</taxon>
        <taxon>Pseudomonadati</taxon>
        <taxon>Verrucomicrobiota</taxon>
        <taxon>Methylacidiphilae</taxon>
        <taxon>Methylacidiphilales</taxon>
        <taxon>Methylacidiphilaceae</taxon>
        <taxon>Methylacidiphilum (ex Ratnadevi et al. 2023)</taxon>
    </lineage>
</organism>
<dbReference type="PANTHER" id="PTHR48082">
    <property type="entry name" value="ATP SYNTHASE SUBUNIT ALPHA, MITOCHONDRIAL"/>
    <property type="match status" value="1"/>
</dbReference>
<keyword evidence="18" id="KW-1185">Reference proteome</keyword>
<dbReference type="Gene3D" id="2.40.30.20">
    <property type="match status" value="1"/>
</dbReference>
<dbReference type="NCBIfam" id="TIGR00962">
    <property type="entry name" value="atpA"/>
    <property type="match status" value="1"/>
</dbReference>
<protein>
    <recommendedName>
        <fullName evidence="14">ATP synthase subunit alpha</fullName>
        <ecNumber evidence="14">7.1.2.2</ecNumber>
    </recommendedName>
    <alternativeName>
        <fullName evidence="14">ATP synthase F1 sector subunit alpha</fullName>
    </alternativeName>
    <alternativeName>
        <fullName evidence="14">F-ATPase subunit alpha</fullName>
    </alternativeName>
</protein>
<keyword evidence="10 14" id="KW-0472">Membrane</keyword>
<dbReference type="PROSITE" id="PS00152">
    <property type="entry name" value="ATPASE_ALPHA_BETA"/>
    <property type="match status" value="1"/>
</dbReference>
<dbReference type="SUPFAM" id="SSF52540">
    <property type="entry name" value="P-loop containing nucleoside triphosphate hydrolases"/>
    <property type="match status" value="1"/>
</dbReference>
<keyword evidence="11 14" id="KW-0139">CF(1)</keyword>
<dbReference type="InterPro" id="IPR000793">
    <property type="entry name" value="ATP_synth_asu_C"/>
</dbReference>
<keyword evidence="6 14" id="KW-0375">Hydrogen ion transport</keyword>
<evidence type="ECO:0000313" key="18">
    <source>
        <dbReference type="Proteomes" id="UP001161497"/>
    </source>
</evidence>
<evidence type="ECO:0000256" key="9">
    <source>
        <dbReference type="ARBA" id="ARBA00023065"/>
    </source>
</evidence>
<comment type="caution">
    <text evidence="14">Lacks conserved residue(s) required for the propagation of feature annotation.</text>
</comment>
<evidence type="ECO:0000256" key="5">
    <source>
        <dbReference type="ARBA" id="ARBA00022741"/>
    </source>
</evidence>
<evidence type="ECO:0000313" key="17">
    <source>
        <dbReference type="EMBL" id="CAI9085448.1"/>
    </source>
</evidence>
<evidence type="ECO:0000256" key="12">
    <source>
        <dbReference type="ARBA" id="ARBA00023310"/>
    </source>
</evidence>
<dbReference type="EMBL" id="OX458932">
    <property type="protein sequence ID" value="CAI9085448.1"/>
    <property type="molecule type" value="Genomic_DNA"/>
</dbReference>
<dbReference type="InterPro" id="IPR005294">
    <property type="entry name" value="ATP_synth_F1_asu"/>
</dbReference>
<dbReference type="CDD" id="cd01132">
    <property type="entry name" value="F1-ATPase_alpha_CD"/>
    <property type="match status" value="1"/>
</dbReference>
<comment type="subcellular location">
    <subcellularLocation>
        <location evidence="14">Cell membrane</location>
        <topology evidence="14">Peripheral membrane protein</topology>
    </subcellularLocation>
    <subcellularLocation>
        <location evidence="2">Membrane</location>
    </subcellularLocation>
</comment>
<dbReference type="Pfam" id="PF00306">
    <property type="entry name" value="ATP-synt_ab_C"/>
    <property type="match status" value="1"/>
</dbReference>
<name>A0ABN8XH15_9BACT</name>
<dbReference type="Gene3D" id="1.20.150.20">
    <property type="entry name" value="ATP synthase alpha/beta chain, C-terminal domain"/>
    <property type="match status" value="1"/>
</dbReference>
<accession>A0ABN8XH15</accession>
<dbReference type="InterPro" id="IPR038376">
    <property type="entry name" value="ATP_synth_asu_C_sf"/>
</dbReference>
<dbReference type="InterPro" id="IPR036121">
    <property type="entry name" value="ATPase_F1/V1/A1_a/bsu_N_sf"/>
</dbReference>
<dbReference type="InterPro" id="IPR000194">
    <property type="entry name" value="ATPase_F1/V1/A1_a/bsu_nucl-bd"/>
</dbReference>
<dbReference type="InterPro" id="IPR023366">
    <property type="entry name" value="ATP_synth_asu-like_sf"/>
</dbReference>
<comment type="subunit">
    <text evidence="13">F-type ATPases have 2 components, CF(1) - the catalytic core - and CF(0) - the membrane proton channel. CF(1) has five subunits: alpha(3), beta(3), gamma(1), delta(1), epsilon(1). CF(0) has four main subunits: a(1), b(1), b'(1) and c(9-12).</text>
</comment>
<comment type="similarity">
    <text evidence="3 14">Belongs to the ATPase alpha/beta chains family.</text>
</comment>
<gene>
    <name evidence="14 17" type="primary">atpA</name>
    <name evidence="17" type="ORF">MFUM_1080</name>
</gene>
<evidence type="ECO:0000256" key="10">
    <source>
        <dbReference type="ARBA" id="ARBA00023136"/>
    </source>
</evidence>
<feature type="domain" description="ATPase F1/V1/A1 complex alpha/beta subunit nucleotide-binding" evidence="15">
    <location>
        <begin position="152"/>
        <end position="367"/>
    </location>
</feature>
<comment type="catalytic activity">
    <reaction evidence="14">
        <text>ATP + H2O + 4 H(+)(in) = ADP + phosphate + 5 H(+)(out)</text>
        <dbReference type="Rhea" id="RHEA:57720"/>
        <dbReference type="ChEBI" id="CHEBI:15377"/>
        <dbReference type="ChEBI" id="CHEBI:15378"/>
        <dbReference type="ChEBI" id="CHEBI:30616"/>
        <dbReference type="ChEBI" id="CHEBI:43474"/>
        <dbReference type="ChEBI" id="CHEBI:456216"/>
        <dbReference type="EC" id="7.1.2.2"/>
    </reaction>
</comment>
<keyword evidence="12 14" id="KW-0066">ATP synthesis</keyword>
<evidence type="ECO:0000256" key="1">
    <source>
        <dbReference type="ARBA" id="ARBA00003784"/>
    </source>
</evidence>
<evidence type="ECO:0000256" key="3">
    <source>
        <dbReference type="ARBA" id="ARBA00008936"/>
    </source>
</evidence>
<dbReference type="InterPro" id="IPR027417">
    <property type="entry name" value="P-loop_NTPase"/>
</dbReference>
<dbReference type="Proteomes" id="UP001161497">
    <property type="component" value="Chromosome"/>
</dbReference>
<evidence type="ECO:0000256" key="2">
    <source>
        <dbReference type="ARBA" id="ARBA00004370"/>
    </source>
</evidence>
<evidence type="ECO:0000259" key="16">
    <source>
        <dbReference type="Pfam" id="PF00306"/>
    </source>
</evidence>
<dbReference type="NCBIfam" id="NF009884">
    <property type="entry name" value="PRK13343.1"/>
    <property type="match status" value="1"/>
</dbReference>